<dbReference type="SUPFAM" id="SSF103657">
    <property type="entry name" value="BAR/IMD domain-like"/>
    <property type="match status" value="1"/>
</dbReference>
<organism evidence="3 4">
    <name type="scientific">Apophysomyces ossiformis</name>
    <dbReference type="NCBI Taxonomy" id="679940"/>
    <lineage>
        <taxon>Eukaryota</taxon>
        <taxon>Fungi</taxon>
        <taxon>Fungi incertae sedis</taxon>
        <taxon>Mucoromycota</taxon>
        <taxon>Mucoromycotina</taxon>
        <taxon>Mucoromycetes</taxon>
        <taxon>Mucorales</taxon>
        <taxon>Mucorineae</taxon>
        <taxon>Mucoraceae</taxon>
        <taxon>Apophysomyces</taxon>
    </lineage>
</organism>
<dbReference type="SMART" id="SM00721">
    <property type="entry name" value="BAR"/>
    <property type="match status" value="1"/>
</dbReference>
<dbReference type="Gene3D" id="1.20.1270.60">
    <property type="entry name" value="Arfaptin homology (AH) domain/BAR domain"/>
    <property type="match status" value="1"/>
</dbReference>
<dbReference type="Proteomes" id="UP000605846">
    <property type="component" value="Unassembled WGS sequence"/>
</dbReference>
<dbReference type="InterPro" id="IPR004148">
    <property type="entry name" value="BAR_dom"/>
</dbReference>
<gene>
    <name evidence="3" type="ORF">EC973_005858</name>
</gene>
<accession>A0A8H7BRC4</accession>
<evidence type="ECO:0000313" key="3">
    <source>
        <dbReference type="EMBL" id="KAF7728631.1"/>
    </source>
</evidence>
<reference evidence="3" key="1">
    <citation type="submission" date="2020-01" db="EMBL/GenBank/DDBJ databases">
        <title>Genome Sequencing of Three Apophysomyces-Like Fungal Strains Confirms a Novel Fungal Genus in the Mucoromycota with divergent Burkholderia-like Endosymbiotic Bacteria.</title>
        <authorList>
            <person name="Stajich J.E."/>
            <person name="Macias A.M."/>
            <person name="Carter-House D."/>
            <person name="Lovett B."/>
            <person name="Kasson L.R."/>
            <person name="Berry K."/>
            <person name="Grigoriev I."/>
            <person name="Chang Y."/>
            <person name="Spatafora J."/>
            <person name="Kasson M.T."/>
        </authorList>
    </citation>
    <scope>NUCLEOTIDE SEQUENCE</scope>
    <source>
        <strain evidence="3">NRRL A-21654</strain>
    </source>
</reference>
<protein>
    <recommendedName>
        <fullName evidence="2">BAR domain-containing protein</fullName>
    </recommendedName>
</protein>
<dbReference type="Pfam" id="PF10455">
    <property type="entry name" value="BAR_2"/>
    <property type="match status" value="1"/>
</dbReference>
<feature type="domain" description="BAR" evidence="2">
    <location>
        <begin position="54"/>
        <end position="322"/>
    </location>
</feature>
<dbReference type="InterPro" id="IPR018859">
    <property type="entry name" value="BAR_dom-cont"/>
</dbReference>
<name>A0A8H7BRC4_9FUNG</name>
<dbReference type="InterPro" id="IPR027267">
    <property type="entry name" value="AH/BAR_dom_sf"/>
</dbReference>
<evidence type="ECO:0000256" key="1">
    <source>
        <dbReference type="SAM" id="Coils"/>
    </source>
</evidence>
<evidence type="ECO:0000259" key="2">
    <source>
        <dbReference type="SMART" id="SM00721"/>
    </source>
</evidence>
<dbReference type="AlphaFoldDB" id="A0A8H7BRC4"/>
<dbReference type="OrthoDB" id="5549748at2759"/>
<dbReference type="GO" id="GO:0005737">
    <property type="term" value="C:cytoplasm"/>
    <property type="evidence" value="ECO:0007669"/>
    <property type="project" value="InterPro"/>
</dbReference>
<keyword evidence="1" id="KW-0175">Coiled coil</keyword>
<dbReference type="EMBL" id="JABAYA010000034">
    <property type="protein sequence ID" value="KAF7728631.1"/>
    <property type="molecule type" value="Genomic_DNA"/>
</dbReference>
<keyword evidence="4" id="KW-1185">Reference proteome</keyword>
<comment type="caution">
    <text evidence="3">The sequence shown here is derived from an EMBL/GenBank/DDBJ whole genome shotgun (WGS) entry which is preliminary data.</text>
</comment>
<sequence length="335" mass="37433">MADNPGDLHVIDAEPQTANTANTAGQPFNTNAILNNTLDGFANLSSKFNPFAQKLGKGLDQVRQYAQEKLGTAENITELPQEYRDLEKRIDNLRNIHINLLKVTRTYSNPSYDYPVQIQESLLGIRSTVTHQLQHLTLSPAERAQFESQHEREEQYSQHPKTLSHALARVAGEGAERIGVEDAYGTALFKVATIAEKVGDARLKMDETIVSKFNKPMQTTLNTTIERAMKARQNVQSTRLFLDASKARYRTARPEKSEVARLEVEQAEDQFVAAVAEATNMMKAALDDPEPYRQLADLVAAQAAYFKEAHELVSELLPDLQDINVTQESVHQGSE</sequence>
<evidence type="ECO:0000313" key="4">
    <source>
        <dbReference type="Proteomes" id="UP000605846"/>
    </source>
</evidence>
<feature type="coiled-coil region" evidence="1">
    <location>
        <begin position="76"/>
        <end position="103"/>
    </location>
</feature>
<proteinExistence type="predicted"/>